<name>A0A381N381_9ZZZZ</name>
<dbReference type="CDD" id="cd05398">
    <property type="entry name" value="NT_ClassII-CCAase"/>
    <property type="match status" value="1"/>
</dbReference>
<evidence type="ECO:0000256" key="1">
    <source>
        <dbReference type="ARBA" id="ARBA00022679"/>
    </source>
</evidence>
<sequence length="418" mass="47332">MANPLVVPRAEHSLSKSHIDPDALKVLYRLQKFDHIAYLVGGSVRDLLIGRRPKDFDIGTSAHPNQVKRLFRNCWIIGRRFRLAHVKFGLKTIEVATFRRLVTPGSEGDPDTHPSDRVGQKHAVPPHQPGSRVIRRDNTFGSPEEDAFRRDFTVNALFYDIASASIIDYVGGLKDLEAGLIRCIGNPEERFLEDPVRMLRAIALSARLDFRIEQPITDAIAKHRGEIRQAAPPRMLEELYKILRSGSAERTFRALSEARVLGQISPELYRRRSDRLWQSLHALDNYRARFDSAPATLTNPILLGSLVVPTGLLSGQQDAPLTLGALPVAKGQVASLRQIISLQRQLGDSKLPERTTRRLTHRSVFAEALTWLEIHGDAPETVKRWRSFVANLGEPPVTTPVRRRKRRRRRRKPRSTTE</sequence>
<dbReference type="PANTHER" id="PTHR43051">
    <property type="entry name" value="POLYNUCLEOTIDE ADENYLYLTRANSFERASE FAMILY PROTEIN"/>
    <property type="match status" value="1"/>
</dbReference>
<accession>A0A381N381</accession>
<dbReference type="Pfam" id="PF01743">
    <property type="entry name" value="PolyA_pol"/>
    <property type="match status" value="1"/>
</dbReference>
<dbReference type="Gene3D" id="3.30.460.10">
    <property type="entry name" value="Beta Polymerase, domain 2"/>
    <property type="match status" value="1"/>
</dbReference>
<dbReference type="InterPro" id="IPR052191">
    <property type="entry name" value="tRNA_ntf/polyA_polymerase_I"/>
</dbReference>
<feature type="domain" description="tRNA nucleotidyltransferase/poly(A) polymerase RNA and SrmB- binding" evidence="5">
    <location>
        <begin position="209"/>
        <end position="268"/>
    </location>
</feature>
<evidence type="ECO:0000256" key="3">
    <source>
        <dbReference type="SAM" id="MobiDB-lite"/>
    </source>
</evidence>
<proteinExistence type="predicted"/>
<keyword evidence="2" id="KW-0547">Nucleotide-binding</keyword>
<dbReference type="GO" id="GO:0016779">
    <property type="term" value="F:nucleotidyltransferase activity"/>
    <property type="evidence" value="ECO:0007669"/>
    <property type="project" value="InterPro"/>
</dbReference>
<keyword evidence="1" id="KW-0808">Transferase</keyword>
<dbReference type="InterPro" id="IPR002646">
    <property type="entry name" value="PolA_pol_head_dom"/>
</dbReference>
<dbReference type="InterPro" id="IPR043519">
    <property type="entry name" value="NT_sf"/>
</dbReference>
<organism evidence="6">
    <name type="scientific">marine metagenome</name>
    <dbReference type="NCBI Taxonomy" id="408172"/>
    <lineage>
        <taxon>unclassified sequences</taxon>
        <taxon>metagenomes</taxon>
        <taxon>ecological metagenomes</taxon>
    </lineage>
</organism>
<protein>
    <recommendedName>
        <fullName evidence="7">Poly A polymerase head domain-containing protein</fullName>
    </recommendedName>
</protein>
<dbReference type="Gene3D" id="1.10.3090.10">
    <property type="entry name" value="cca-adding enzyme, domain 2"/>
    <property type="match status" value="1"/>
</dbReference>
<dbReference type="SUPFAM" id="SSF81301">
    <property type="entry name" value="Nucleotidyltransferase"/>
    <property type="match status" value="1"/>
</dbReference>
<feature type="region of interest" description="Disordered" evidence="3">
    <location>
        <begin position="393"/>
        <end position="418"/>
    </location>
</feature>
<dbReference type="AlphaFoldDB" id="A0A381N381"/>
<feature type="compositionally biased region" description="Basic residues" evidence="3">
    <location>
        <begin position="401"/>
        <end position="418"/>
    </location>
</feature>
<feature type="region of interest" description="Disordered" evidence="3">
    <location>
        <begin position="103"/>
        <end position="138"/>
    </location>
</feature>
<dbReference type="SUPFAM" id="SSF81891">
    <property type="entry name" value="Poly A polymerase C-terminal region-like"/>
    <property type="match status" value="1"/>
</dbReference>
<dbReference type="Pfam" id="PF12627">
    <property type="entry name" value="PolyA_pol_RNAbd"/>
    <property type="match status" value="1"/>
</dbReference>
<dbReference type="GO" id="GO:0000166">
    <property type="term" value="F:nucleotide binding"/>
    <property type="evidence" value="ECO:0007669"/>
    <property type="project" value="UniProtKB-KW"/>
</dbReference>
<dbReference type="GO" id="GO:0003723">
    <property type="term" value="F:RNA binding"/>
    <property type="evidence" value="ECO:0007669"/>
    <property type="project" value="InterPro"/>
</dbReference>
<evidence type="ECO:0000259" key="5">
    <source>
        <dbReference type="Pfam" id="PF12627"/>
    </source>
</evidence>
<dbReference type="EMBL" id="UINC01000101">
    <property type="protein sequence ID" value="SUZ49080.1"/>
    <property type="molecule type" value="Genomic_DNA"/>
</dbReference>
<evidence type="ECO:0000256" key="2">
    <source>
        <dbReference type="ARBA" id="ARBA00022741"/>
    </source>
</evidence>
<evidence type="ECO:0000259" key="4">
    <source>
        <dbReference type="Pfam" id="PF01743"/>
    </source>
</evidence>
<feature type="compositionally biased region" description="Basic and acidic residues" evidence="3">
    <location>
        <begin position="110"/>
        <end position="119"/>
    </location>
</feature>
<reference evidence="6" key="1">
    <citation type="submission" date="2018-05" db="EMBL/GenBank/DDBJ databases">
        <authorList>
            <person name="Lanie J.A."/>
            <person name="Ng W.-L."/>
            <person name="Kazmierczak K.M."/>
            <person name="Andrzejewski T.M."/>
            <person name="Davidsen T.M."/>
            <person name="Wayne K.J."/>
            <person name="Tettelin H."/>
            <person name="Glass J.I."/>
            <person name="Rusch D."/>
            <person name="Podicherti R."/>
            <person name="Tsui H.-C.T."/>
            <person name="Winkler M.E."/>
        </authorList>
    </citation>
    <scope>NUCLEOTIDE SEQUENCE</scope>
</reference>
<feature type="domain" description="Poly A polymerase head" evidence="4">
    <location>
        <begin position="37"/>
        <end position="182"/>
    </location>
</feature>
<dbReference type="InterPro" id="IPR032828">
    <property type="entry name" value="PolyA_RNA-bd"/>
</dbReference>
<evidence type="ECO:0000313" key="6">
    <source>
        <dbReference type="EMBL" id="SUZ49080.1"/>
    </source>
</evidence>
<evidence type="ECO:0008006" key="7">
    <source>
        <dbReference type="Google" id="ProtNLM"/>
    </source>
</evidence>
<gene>
    <name evidence="6" type="ORF">METZ01_LOCUS1934</name>
</gene>
<dbReference type="GO" id="GO:0006396">
    <property type="term" value="P:RNA processing"/>
    <property type="evidence" value="ECO:0007669"/>
    <property type="project" value="InterPro"/>
</dbReference>
<dbReference type="PANTHER" id="PTHR43051:SF1">
    <property type="entry name" value="POLYNUCLEOTIDE ADENYLYLTRANSFERASE FAMILY PROTEIN"/>
    <property type="match status" value="1"/>
</dbReference>